<proteinExistence type="predicted"/>
<gene>
    <name evidence="2" type="ORF">YC6258_03407</name>
</gene>
<evidence type="ECO:0000313" key="3">
    <source>
        <dbReference type="Proteomes" id="UP000032266"/>
    </source>
</evidence>
<keyword evidence="1" id="KW-0732">Signal</keyword>
<keyword evidence="3" id="KW-1185">Reference proteome</keyword>
<name>A0A0C5VPS9_9GAMM</name>
<reference evidence="2 3" key="1">
    <citation type="submission" date="2014-01" db="EMBL/GenBank/DDBJ databases">
        <title>Full genme sequencing of cellulolytic bacterium Gynuella sunshinyii YC6258T gen. nov., sp. nov.</title>
        <authorList>
            <person name="Khan H."/>
            <person name="Chung E.J."/>
            <person name="Chung Y.R."/>
        </authorList>
    </citation>
    <scope>NUCLEOTIDE SEQUENCE [LARGE SCALE GENOMIC DNA]</scope>
    <source>
        <strain evidence="2 3">YC6258</strain>
    </source>
</reference>
<dbReference type="PANTHER" id="PTHR39335">
    <property type="entry name" value="BLL4220 PROTEIN"/>
    <property type="match status" value="1"/>
</dbReference>
<protein>
    <recommendedName>
        <fullName evidence="4">Lipoprotein</fullName>
    </recommendedName>
</protein>
<dbReference type="AlphaFoldDB" id="A0A0C5VPS9"/>
<dbReference type="KEGG" id="gsn:YC6258_03407"/>
<dbReference type="PANTHER" id="PTHR39335:SF1">
    <property type="entry name" value="BLL4220 PROTEIN"/>
    <property type="match status" value="1"/>
</dbReference>
<evidence type="ECO:0000256" key="1">
    <source>
        <dbReference type="SAM" id="SignalP"/>
    </source>
</evidence>
<feature type="signal peptide" evidence="1">
    <location>
        <begin position="1"/>
        <end position="21"/>
    </location>
</feature>
<dbReference type="Proteomes" id="UP000032266">
    <property type="component" value="Chromosome"/>
</dbReference>
<dbReference type="RefSeq" id="WP_044617749.1">
    <property type="nucleotide sequence ID" value="NZ_CP007142.1"/>
</dbReference>
<dbReference type="OrthoDB" id="9800666at2"/>
<accession>A0A0C5VPS9</accession>
<dbReference type="Pfam" id="PF03640">
    <property type="entry name" value="Lipoprotein_15"/>
    <property type="match status" value="2"/>
</dbReference>
<organism evidence="2 3">
    <name type="scientific">Gynuella sunshinyii YC6258</name>
    <dbReference type="NCBI Taxonomy" id="1445510"/>
    <lineage>
        <taxon>Bacteria</taxon>
        <taxon>Pseudomonadati</taxon>
        <taxon>Pseudomonadota</taxon>
        <taxon>Gammaproteobacteria</taxon>
        <taxon>Oceanospirillales</taxon>
        <taxon>Saccharospirillaceae</taxon>
        <taxon>Gynuella</taxon>
    </lineage>
</organism>
<dbReference type="InterPro" id="IPR005297">
    <property type="entry name" value="Lipoprotein_repeat"/>
</dbReference>
<sequence length="143" mass="15785">MKLQTITFTTALSLIALNTFADGYGTSSSYTESNTKANTVVMKTDTSIGKVFATKDGLTLYTFSKDDMAKSNCYDGCAVNWPPFKAKKNAKIWGEFSVIERNDGNYQWAYKDQPLYTWIGDHQAGDTNGQGMGGVWFAVQADK</sequence>
<dbReference type="GO" id="GO:0043448">
    <property type="term" value="P:alkane catabolic process"/>
    <property type="evidence" value="ECO:0007669"/>
    <property type="project" value="TreeGrafter"/>
</dbReference>
<feature type="chain" id="PRO_5002194699" description="Lipoprotein" evidence="1">
    <location>
        <begin position="22"/>
        <end position="143"/>
    </location>
</feature>
<evidence type="ECO:0008006" key="4">
    <source>
        <dbReference type="Google" id="ProtNLM"/>
    </source>
</evidence>
<dbReference type="HOGENOM" id="CLU_053665_1_0_6"/>
<dbReference type="STRING" id="1445510.YC6258_03407"/>
<dbReference type="EMBL" id="CP007142">
    <property type="protein sequence ID" value="AJQ95443.1"/>
    <property type="molecule type" value="Genomic_DNA"/>
</dbReference>
<evidence type="ECO:0000313" key="2">
    <source>
        <dbReference type="EMBL" id="AJQ95443.1"/>
    </source>
</evidence>